<dbReference type="EMBL" id="JBANQN010000007">
    <property type="protein sequence ID" value="KAK6784344.1"/>
    <property type="molecule type" value="Genomic_DNA"/>
</dbReference>
<evidence type="ECO:0000313" key="2">
    <source>
        <dbReference type="Proteomes" id="UP001371456"/>
    </source>
</evidence>
<protein>
    <submittedName>
        <fullName evidence="1">Uncharacterized protein</fullName>
    </submittedName>
</protein>
<reference evidence="1 2" key="1">
    <citation type="submission" date="2024-02" db="EMBL/GenBank/DDBJ databases">
        <title>de novo genome assembly of Solanum bulbocastanum strain 11H21.</title>
        <authorList>
            <person name="Hosaka A.J."/>
        </authorList>
    </citation>
    <scope>NUCLEOTIDE SEQUENCE [LARGE SCALE GENOMIC DNA]</scope>
    <source>
        <tissue evidence="1">Young leaves</tissue>
    </source>
</reference>
<name>A0AAN8Y966_SOLBU</name>
<evidence type="ECO:0000313" key="1">
    <source>
        <dbReference type="EMBL" id="KAK6784344.1"/>
    </source>
</evidence>
<organism evidence="1 2">
    <name type="scientific">Solanum bulbocastanum</name>
    <name type="common">Wild potato</name>
    <dbReference type="NCBI Taxonomy" id="147425"/>
    <lineage>
        <taxon>Eukaryota</taxon>
        <taxon>Viridiplantae</taxon>
        <taxon>Streptophyta</taxon>
        <taxon>Embryophyta</taxon>
        <taxon>Tracheophyta</taxon>
        <taxon>Spermatophyta</taxon>
        <taxon>Magnoliopsida</taxon>
        <taxon>eudicotyledons</taxon>
        <taxon>Gunneridae</taxon>
        <taxon>Pentapetalae</taxon>
        <taxon>asterids</taxon>
        <taxon>lamiids</taxon>
        <taxon>Solanales</taxon>
        <taxon>Solanaceae</taxon>
        <taxon>Solanoideae</taxon>
        <taxon>Solaneae</taxon>
        <taxon>Solanum</taxon>
    </lineage>
</organism>
<sequence length="110" mass="13079">MVLGGEKHERGRRTFQSHGKTILSFYLKRTIYGKLDSSYLVFVKVGSQVLNGVIIHPKEQALSCNGIVLDNLPPYHYCGRRRKKRRRRKERDLKLPKLRWKDYKFIYAEK</sequence>
<keyword evidence="2" id="KW-1185">Reference proteome</keyword>
<dbReference type="AlphaFoldDB" id="A0AAN8Y966"/>
<gene>
    <name evidence="1" type="ORF">RDI58_017799</name>
</gene>
<proteinExistence type="predicted"/>
<dbReference type="Proteomes" id="UP001371456">
    <property type="component" value="Unassembled WGS sequence"/>
</dbReference>
<comment type="caution">
    <text evidence="1">The sequence shown here is derived from an EMBL/GenBank/DDBJ whole genome shotgun (WGS) entry which is preliminary data.</text>
</comment>
<accession>A0AAN8Y966</accession>